<dbReference type="RefSeq" id="WP_156153169.1">
    <property type="nucleotide sequence ID" value="NZ_CAKKLT010000023.1"/>
</dbReference>
<evidence type="ECO:0008006" key="4">
    <source>
        <dbReference type="Google" id="ProtNLM"/>
    </source>
</evidence>
<gene>
    <name evidence="2" type="ORF">RS83_01915</name>
</gene>
<feature type="transmembrane region" description="Helical" evidence="1">
    <location>
        <begin position="171"/>
        <end position="200"/>
    </location>
</feature>
<feature type="transmembrane region" description="Helical" evidence="1">
    <location>
        <begin position="312"/>
        <end position="332"/>
    </location>
</feature>
<evidence type="ECO:0000313" key="3">
    <source>
        <dbReference type="Proteomes" id="UP000033640"/>
    </source>
</evidence>
<sequence length="490" mass="51340">MTRARAILFWVLAAALVIGHAIVAWHSLVVWRVWEDEAFNLTVPRNLLAGLGYASDGALSGSTITLFDARISTGPVVLLPIAAVLATGADLVVGARLVPLAYWVLLLAGLAVLGRRIGGRWAALLAVALPLAFTAAANQSPIQGPADILGEIPAAALLVWALIVLPRRAWLAGLLVGLAVQAKLIALLALPAFAIALWLLSDGQGWARVRNALRRSWLPLAFVALPTFLFELAALFTFGVTGFIEHLRELVRFVRSGGQVAATTVPEKLATLAGSWSLPGLFAVLALVLLAALVITGIVIARRDPRPADRLVFVYATTAAVGALTFIVWWSTASHLPLWIRHPAAGILAFVPVLAAVAFWAVRRLPKGTMARIAAGAGAVLLAIVAVGGAMHVTTTLQADGETLDDQRAAAAPLAEWASANDEHWLAADPWGSAVSIIVLTGAHAGLFDAPSMQDTPRLTAGECGTETLAEGVSPALAQSHNGYRICAAP</sequence>
<accession>A0A0F0LCL9</accession>
<dbReference type="AlphaFoldDB" id="A0A0F0LCL9"/>
<feature type="transmembrane region" description="Helical" evidence="1">
    <location>
        <begin position="76"/>
        <end position="105"/>
    </location>
</feature>
<keyword evidence="1" id="KW-0472">Membrane</keyword>
<protein>
    <recommendedName>
        <fullName evidence="4">Glycosyltransferase RgtA/B/C/D-like domain-containing protein</fullName>
    </recommendedName>
</protein>
<feature type="transmembrane region" description="Helical" evidence="1">
    <location>
        <begin position="117"/>
        <end position="136"/>
    </location>
</feature>
<feature type="transmembrane region" description="Helical" evidence="1">
    <location>
        <begin position="7"/>
        <end position="28"/>
    </location>
</feature>
<proteinExistence type="predicted"/>
<evidence type="ECO:0000256" key="1">
    <source>
        <dbReference type="SAM" id="Phobius"/>
    </source>
</evidence>
<name>A0A0F0LCL9_9MICO</name>
<feature type="transmembrane region" description="Helical" evidence="1">
    <location>
        <begin position="374"/>
        <end position="393"/>
    </location>
</feature>
<feature type="transmembrane region" description="Helical" evidence="1">
    <location>
        <begin position="344"/>
        <end position="362"/>
    </location>
</feature>
<comment type="caution">
    <text evidence="2">The sequence shown here is derived from an EMBL/GenBank/DDBJ whole genome shotgun (WGS) entry which is preliminary data.</text>
</comment>
<feature type="transmembrane region" description="Helical" evidence="1">
    <location>
        <begin position="220"/>
        <end position="244"/>
    </location>
</feature>
<dbReference type="OrthoDB" id="5008120at2"/>
<keyword evidence="1" id="KW-0812">Transmembrane</keyword>
<dbReference type="PATRIC" id="fig|82380.11.peg.1951"/>
<dbReference type="Proteomes" id="UP000033640">
    <property type="component" value="Unassembled WGS sequence"/>
</dbReference>
<keyword evidence="1" id="KW-1133">Transmembrane helix</keyword>
<organism evidence="2 3">
    <name type="scientific">Microbacterium oxydans</name>
    <dbReference type="NCBI Taxonomy" id="82380"/>
    <lineage>
        <taxon>Bacteria</taxon>
        <taxon>Bacillati</taxon>
        <taxon>Actinomycetota</taxon>
        <taxon>Actinomycetes</taxon>
        <taxon>Micrococcales</taxon>
        <taxon>Microbacteriaceae</taxon>
        <taxon>Microbacterium</taxon>
    </lineage>
</organism>
<evidence type="ECO:0000313" key="2">
    <source>
        <dbReference type="EMBL" id="KJL29286.1"/>
    </source>
</evidence>
<feature type="transmembrane region" description="Helical" evidence="1">
    <location>
        <begin position="276"/>
        <end position="300"/>
    </location>
</feature>
<dbReference type="EMBL" id="JYIW01000024">
    <property type="protein sequence ID" value="KJL29286.1"/>
    <property type="molecule type" value="Genomic_DNA"/>
</dbReference>
<reference evidence="2 3" key="1">
    <citation type="submission" date="2015-02" db="EMBL/GenBank/DDBJ databases">
        <title>Draft genome sequences of ten Microbacterium spp. with emphasis on heavy metal contaminated environments.</title>
        <authorList>
            <person name="Corretto E."/>
        </authorList>
    </citation>
    <scope>NUCLEOTIDE SEQUENCE [LARGE SCALE GENOMIC DNA]</scope>
    <source>
        <strain evidence="2 3">BEL4b</strain>
    </source>
</reference>